<keyword evidence="2 10" id="KW-0444">Lipid biosynthesis</keyword>
<keyword evidence="6 10" id="KW-1133">Transmembrane helix</keyword>
<dbReference type="GO" id="GO:0009922">
    <property type="term" value="F:fatty acid elongase activity"/>
    <property type="evidence" value="ECO:0007669"/>
    <property type="project" value="UniProtKB-EC"/>
</dbReference>
<feature type="transmembrane region" description="Helical" evidence="10">
    <location>
        <begin position="204"/>
        <end position="222"/>
    </location>
</feature>
<accession>A0A6P8ZFD5</accession>
<keyword evidence="5 10" id="KW-0276">Fatty acid metabolism</keyword>
<name>A0A6P8ZFD5_DROAB</name>
<keyword evidence="3 10" id="KW-0808">Transferase</keyword>
<keyword evidence="8 10" id="KW-0472">Membrane</keyword>
<evidence type="ECO:0000256" key="10">
    <source>
        <dbReference type="RuleBase" id="RU361115"/>
    </source>
</evidence>
<proteinExistence type="inferred from homology"/>
<evidence type="ECO:0000256" key="6">
    <source>
        <dbReference type="ARBA" id="ARBA00022989"/>
    </source>
</evidence>
<dbReference type="InterPro" id="IPR002076">
    <property type="entry name" value="ELO_fam"/>
</dbReference>
<keyword evidence="9 10" id="KW-0275">Fatty acid biosynthesis</keyword>
<feature type="transmembrane region" description="Helical" evidence="10">
    <location>
        <begin position="137"/>
        <end position="156"/>
    </location>
</feature>
<dbReference type="PANTHER" id="PTHR11157">
    <property type="entry name" value="FATTY ACID ACYL TRANSFERASE-RELATED"/>
    <property type="match status" value="1"/>
</dbReference>
<comment type="catalytic activity">
    <reaction evidence="10">
        <text>a very-long-chain acyl-CoA + malonyl-CoA + H(+) = a very-long-chain 3-oxoacyl-CoA + CO2 + CoA</text>
        <dbReference type="Rhea" id="RHEA:32727"/>
        <dbReference type="ChEBI" id="CHEBI:15378"/>
        <dbReference type="ChEBI" id="CHEBI:16526"/>
        <dbReference type="ChEBI" id="CHEBI:57287"/>
        <dbReference type="ChEBI" id="CHEBI:57384"/>
        <dbReference type="ChEBI" id="CHEBI:90725"/>
        <dbReference type="ChEBI" id="CHEBI:90736"/>
        <dbReference type="EC" id="2.3.1.199"/>
    </reaction>
</comment>
<evidence type="ECO:0000313" key="12">
    <source>
        <dbReference type="RefSeq" id="XP_034117962.2"/>
    </source>
</evidence>
<evidence type="ECO:0000256" key="8">
    <source>
        <dbReference type="ARBA" id="ARBA00023136"/>
    </source>
</evidence>
<organism evidence="11 12">
    <name type="scientific">Drosophila albomicans</name>
    <name type="common">Fruit fly</name>
    <dbReference type="NCBI Taxonomy" id="7291"/>
    <lineage>
        <taxon>Eukaryota</taxon>
        <taxon>Metazoa</taxon>
        <taxon>Ecdysozoa</taxon>
        <taxon>Arthropoda</taxon>
        <taxon>Hexapoda</taxon>
        <taxon>Insecta</taxon>
        <taxon>Pterygota</taxon>
        <taxon>Neoptera</taxon>
        <taxon>Endopterygota</taxon>
        <taxon>Diptera</taxon>
        <taxon>Brachycera</taxon>
        <taxon>Muscomorpha</taxon>
        <taxon>Ephydroidea</taxon>
        <taxon>Drosophilidae</taxon>
        <taxon>Drosophila</taxon>
    </lineage>
</organism>
<evidence type="ECO:0000313" key="11">
    <source>
        <dbReference type="Proteomes" id="UP000515160"/>
    </source>
</evidence>
<sequence>MELIYHIVNIFHRPHADPTHLILCSSPWPMLFIICSYLLFVLKLGRKFMDSREPFKLQRVLQIYNFMQVLYNSILLLGAVYYLITFRPHNLSCLTVMTSDNPLKNTDRLLSYAYYINKFIDLLDTVFIVLRKNYKQISALHLLHHLYMPISGYFIIRFNGFGGHIIVTGILNLFVHIIMYSYYYFASQRPNIKRNLWWKQYITILQMVQFVIIFVHCIWTLIQPKCEVSRFLIYMVIFMSVIMFIMFTNFFIHAYVWPKNHEITEKQKKF</sequence>
<dbReference type="EC" id="2.3.1.199" evidence="10"/>
<keyword evidence="7 10" id="KW-0443">Lipid metabolism</keyword>
<evidence type="ECO:0000256" key="7">
    <source>
        <dbReference type="ARBA" id="ARBA00023098"/>
    </source>
</evidence>
<dbReference type="RefSeq" id="XP_034117962.2">
    <property type="nucleotide sequence ID" value="XM_034262071.2"/>
</dbReference>
<feature type="transmembrane region" description="Helical" evidence="10">
    <location>
        <begin position="234"/>
        <end position="257"/>
    </location>
</feature>
<dbReference type="GeneID" id="117576928"/>
<feature type="transmembrane region" description="Helical" evidence="10">
    <location>
        <begin position="63"/>
        <end position="84"/>
    </location>
</feature>
<dbReference type="OrthoDB" id="434092at2759"/>
<evidence type="ECO:0000256" key="1">
    <source>
        <dbReference type="ARBA" id="ARBA00004141"/>
    </source>
</evidence>
<dbReference type="Pfam" id="PF01151">
    <property type="entry name" value="ELO"/>
    <property type="match status" value="1"/>
</dbReference>
<reference evidence="12" key="1">
    <citation type="submission" date="2025-08" db="UniProtKB">
        <authorList>
            <consortium name="RefSeq"/>
        </authorList>
    </citation>
    <scope>IDENTIFICATION</scope>
    <source>
        <strain evidence="12">15112-1751.03</strain>
        <tissue evidence="12">Whole Adult</tissue>
    </source>
</reference>
<keyword evidence="4 10" id="KW-0812">Transmembrane</keyword>
<dbReference type="GO" id="GO:0005789">
    <property type="term" value="C:endoplasmic reticulum membrane"/>
    <property type="evidence" value="ECO:0007669"/>
    <property type="project" value="TreeGrafter"/>
</dbReference>
<evidence type="ECO:0000256" key="5">
    <source>
        <dbReference type="ARBA" id="ARBA00022832"/>
    </source>
</evidence>
<dbReference type="AlphaFoldDB" id="A0A6P8ZFD5"/>
<dbReference type="PANTHER" id="PTHR11157:SF116">
    <property type="entry name" value="ELONGATION OF VERY LONG CHAIN FATTY ACIDS PROTEIN-RELATED"/>
    <property type="match status" value="1"/>
</dbReference>
<comment type="similarity">
    <text evidence="10">Belongs to the ELO family.</text>
</comment>
<feature type="transmembrane region" description="Helical" evidence="10">
    <location>
        <begin position="20"/>
        <end position="42"/>
    </location>
</feature>
<feature type="transmembrane region" description="Helical" evidence="10">
    <location>
        <begin position="162"/>
        <end position="183"/>
    </location>
</feature>
<evidence type="ECO:0000256" key="9">
    <source>
        <dbReference type="ARBA" id="ARBA00023160"/>
    </source>
</evidence>
<protein>
    <recommendedName>
        <fullName evidence="10">Elongation of very long chain fatty acids protein</fullName>
        <ecNumber evidence="10">2.3.1.199</ecNumber>
    </recommendedName>
    <alternativeName>
        <fullName evidence="10">Very-long-chain 3-oxoacyl-CoA synthase</fullName>
    </alternativeName>
</protein>
<evidence type="ECO:0000256" key="2">
    <source>
        <dbReference type="ARBA" id="ARBA00022516"/>
    </source>
</evidence>
<evidence type="ECO:0000256" key="3">
    <source>
        <dbReference type="ARBA" id="ARBA00022679"/>
    </source>
</evidence>
<gene>
    <name evidence="12" type="primary">LOC117576928</name>
</gene>
<dbReference type="GO" id="GO:0034625">
    <property type="term" value="P:fatty acid elongation, monounsaturated fatty acid"/>
    <property type="evidence" value="ECO:0007669"/>
    <property type="project" value="TreeGrafter"/>
</dbReference>
<feature type="transmembrane region" description="Helical" evidence="10">
    <location>
        <begin position="112"/>
        <end position="130"/>
    </location>
</feature>
<dbReference type="GO" id="GO:0019367">
    <property type="term" value="P:fatty acid elongation, saturated fatty acid"/>
    <property type="evidence" value="ECO:0007669"/>
    <property type="project" value="TreeGrafter"/>
</dbReference>
<dbReference type="Proteomes" id="UP000515160">
    <property type="component" value="Chromosome 2R"/>
</dbReference>
<dbReference type="GO" id="GO:0030148">
    <property type="term" value="P:sphingolipid biosynthetic process"/>
    <property type="evidence" value="ECO:0007669"/>
    <property type="project" value="TreeGrafter"/>
</dbReference>
<comment type="subcellular location">
    <subcellularLocation>
        <location evidence="1">Membrane</location>
        <topology evidence="1">Multi-pass membrane protein</topology>
    </subcellularLocation>
</comment>
<evidence type="ECO:0000256" key="4">
    <source>
        <dbReference type="ARBA" id="ARBA00022692"/>
    </source>
</evidence>
<keyword evidence="11" id="KW-1185">Reference proteome</keyword>
<dbReference type="GO" id="GO:0034626">
    <property type="term" value="P:fatty acid elongation, polyunsaturated fatty acid"/>
    <property type="evidence" value="ECO:0007669"/>
    <property type="project" value="TreeGrafter"/>
</dbReference>
<dbReference type="GO" id="GO:0042761">
    <property type="term" value="P:very long-chain fatty acid biosynthetic process"/>
    <property type="evidence" value="ECO:0007669"/>
    <property type="project" value="TreeGrafter"/>
</dbReference>